<evidence type="ECO:0000256" key="8">
    <source>
        <dbReference type="SAM" id="Phobius"/>
    </source>
</evidence>
<evidence type="ECO:0000256" key="9">
    <source>
        <dbReference type="SAM" id="SignalP"/>
    </source>
</evidence>
<dbReference type="PANTHER" id="PTHR42643">
    <property type="entry name" value="IONOTROPIC RECEPTOR 20A-RELATED"/>
    <property type="match status" value="1"/>
</dbReference>
<feature type="signal peptide" evidence="9">
    <location>
        <begin position="1"/>
        <end position="21"/>
    </location>
</feature>
<dbReference type="PANTHER" id="PTHR42643:SF41">
    <property type="entry name" value="IONOTROPIC RECEPTOR 20A-RELATED"/>
    <property type="match status" value="1"/>
</dbReference>
<name>A0A182RVL5_ANOFN</name>
<dbReference type="GO" id="GO:0005886">
    <property type="term" value="C:plasma membrane"/>
    <property type="evidence" value="ECO:0007669"/>
    <property type="project" value="UniProtKB-SubCell"/>
</dbReference>
<evidence type="ECO:0000256" key="6">
    <source>
        <dbReference type="ARBA" id="ARBA00023170"/>
    </source>
</evidence>
<comment type="subcellular location">
    <subcellularLocation>
        <location evidence="1">Cell membrane</location>
        <topology evidence="1">Multi-pass membrane protein</topology>
    </subcellularLocation>
</comment>
<keyword evidence="6" id="KW-0675">Receptor</keyword>
<dbReference type="VEuPathDB" id="VectorBase:AFUN2_008843"/>
<feature type="transmembrane region" description="Helical" evidence="8">
    <location>
        <begin position="317"/>
        <end position="336"/>
    </location>
</feature>
<sequence length="581" mass="67504">MLHRVLFAAFGCVILSTIAHSKLEPKADDFKLRTTVSLIDRILLEANSMSIETYSFVAMKEHFFCDVIDDLARKYNALMAPMYNNAIPRYVQSRQLVVIGADDADNIMNSFVKAFAYHQPNYFAANSRNIYVVLILSDVRYLDAGIVILLNEYLTSINFIVVTPPKRQSQPPLVIGIDYEVKLVIVPHHVSMREMFSDRFQADRFPVVQVRGYDFSKNTRSIRKVKSHQYDWYVFRTILEHMKLRWKLEIYRADPTVELMQWFNKQLEAGQIHIFFDRNFRADLMSVSHILPEMNGVCLVIPKTEKSQILQHLTTPLLSTTWFALIICLAVGSFLAHRYFKNGLIAALIFGVDLNAPGLSRTERTVLFASVLVFFILSEAYQAKLLSLMSSCRYPPDPKTVAEFLQTDTMLYVGEATATVTSFRSEFRRHVRKATDYRFSFDGGQSYGTLFRCVNAWDMYLDWIYQQYDRYGYNVRPHVHIVGEKILSVPASYTFSRTFLLYPHFKKYLSQIFESGLIRHWQSEQDRQQQFQQKFEFVENSIISFNDLIMVWTVLGIGHALALVVFLMEFSFIVLKQYATK</sequence>
<keyword evidence="3 8" id="KW-0812">Transmembrane</keyword>
<dbReference type="EnsemblMetazoa" id="AFUN010325-RA">
    <property type="protein sequence ID" value="AFUN010325-PA"/>
    <property type="gene ID" value="AFUN010325"/>
</dbReference>
<dbReference type="STRING" id="62324.A0A182RVL5"/>
<evidence type="ECO:0000256" key="3">
    <source>
        <dbReference type="ARBA" id="ARBA00022692"/>
    </source>
</evidence>
<evidence type="ECO:0000256" key="1">
    <source>
        <dbReference type="ARBA" id="ARBA00004651"/>
    </source>
</evidence>
<keyword evidence="7" id="KW-0325">Glycoprotein</keyword>
<dbReference type="AlphaFoldDB" id="A0A182RVL5"/>
<feature type="chain" id="PRO_5008135110" description="Ionotropic glutamate receptor L-glutamate and glycine-binding domain-containing protein" evidence="9">
    <location>
        <begin position="22"/>
        <end position="581"/>
    </location>
</feature>
<proteinExistence type="predicted"/>
<dbReference type="InterPro" id="IPR052192">
    <property type="entry name" value="Insect_Ionotropic_Sensory_Rcpt"/>
</dbReference>
<evidence type="ECO:0000256" key="7">
    <source>
        <dbReference type="ARBA" id="ARBA00023180"/>
    </source>
</evidence>
<organism evidence="10">
    <name type="scientific">Anopheles funestus</name>
    <name type="common">African malaria mosquito</name>
    <dbReference type="NCBI Taxonomy" id="62324"/>
    <lineage>
        <taxon>Eukaryota</taxon>
        <taxon>Metazoa</taxon>
        <taxon>Ecdysozoa</taxon>
        <taxon>Arthropoda</taxon>
        <taxon>Hexapoda</taxon>
        <taxon>Insecta</taxon>
        <taxon>Pterygota</taxon>
        <taxon>Neoptera</taxon>
        <taxon>Endopterygota</taxon>
        <taxon>Diptera</taxon>
        <taxon>Nematocera</taxon>
        <taxon>Culicoidea</taxon>
        <taxon>Culicidae</taxon>
        <taxon>Anophelinae</taxon>
        <taxon>Anopheles</taxon>
    </lineage>
</organism>
<dbReference type="VEuPathDB" id="VectorBase:AFUN010325"/>
<feature type="transmembrane region" description="Helical" evidence="8">
    <location>
        <begin position="549"/>
        <end position="575"/>
    </location>
</feature>
<keyword evidence="5 8" id="KW-0472">Membrane</keyword>
<reference evidence="10" key="1">
    <citation type="submission" date="2020-05" db="UniProtKB">
        <authorList>
            <consortium name="EnsemblMetazoa"/>
        </authorList>
    </citation>
    <scope>IDENTIFICATION</scope>
    <source>
        <strain evidence="10">FUMOZ</strain>
    </source>
</reference>
<feature type="transmembrane region" description="Helical" evidence="8">
    <location>
        <begin position="366"/>
        <end position="383"/>
    </location>
</feature>
<evidence type="ECO:0000256" key="4">
    <source>
        <dbReference type="ARBA" id="ARBA00022989"/>
    </source>
</evidence>
<evidence type="ECO:0000313" key="10">
    <source>
        <dbReference type="EnsemblMetazoa" id="AFUN010325-PA"/>
    </source>
</evidence>
<keyword evidence="4 8" id="KW-1133">Transmembrane helix</keyword>
<keyword evidence="2" id="KW-1003">Cell membrane</keyword>
<keyword evidence="9" id="KW-0732">Signal</keyword>
<evidence type="ECO:0008006" key="11">
    <source>
        <dbReference type="Google" id="ProtNLM"/>
    </source>
</evidence>
<evidence type="ECO:0000256" key="2">
    <source>
        <dbReference type="ARBA" id="ARBA00022475"/>
    </source>
</evidence>
<protein>
    <recommendedName>
        <fullName evidence="11">Ionotropic glutamate receptor L-glutamate and glycine-binding domain-containing protein</fullName>
    </recommendedName>
</protein>
<evidence type="ECO:0000256" key="5">
    <source>
        <dbReference type="ARBA" id="ARBA00023136"/>
    </source>
</evidence>
<accession>A0A182RVL5</accession>